<proteinExistence type="predicted"/>
<gene>
    <name evidence="2" type="ORF">P43SY_011013</name>
</gene>
<organism evidence="2 3">
    <name type="scientific">Pythium insidiosum</name>
    <name type="common">Pythiosis disease agent</name>
    <dbReference type="NCBI Taxonomy" id="114742"/>
    <lineage>
        <taxon>Eukaryota</taxon>
        <taxon>Sar</taxon>
        <taxon>Stramenopiles</taxon>
        <taxon>Oomycota</taxon>
        <taxon>Peronosporomycetes</taxon>
        <taxon>Pythiales</taxon>
        <taxon>Pythiaceae</taxon>
        <taxon>Pythium</taxon>
    </lineage>
</organism>
<comment type="caution">
    <text evidence="2">The sequence shown here is derived from an EMBL/GenBank/DDBJ whole genome shotgun (WGS) entry which is preliminary data.</text>
</comment>
<dbReference type="Proteomes" id="UP001209570">
    <property type="component" value="Unassembled WGS sequence"/>
</dbReference>
<evidence type="ECO:0000313" key="3">
    <source>
        <dbReference type="Proteomes" id="UP001209570"/>
    </source>
</evidence>
<name>A0AAD5LZI3_PYTIN</name>
<evidence type="ECO:0000313" key="2">
    <source>
        <dbReference type="EMBL" id="KAJ0390510.1"/>
    </source>
</evidence>
<dbReference type="AlphaFoldDB" id="A0AAD5LZI3"/>
<sequence length="190" mass="20358">MSQDSVKNSSKKALAVVFASTLALTAGVTAYLAFNSMATPVIQRDPSVRRLREHTEPTAIMEAQRHALHHSGLETVLEAHGMPSGYERNNNGGGRSASERRNSRSAVAAMEAHGMPSGYERNNNGAGHSASERRNSHSVVAVMEAHGMPSGYERSTNGAGHSANERRNSHSVVAVMEAHAHAQAHARHHN</sequence>
<dbReference type="EMBL" id="JAKCXM010002017">
    <property type="protein sequence ID" value="KAJ0390510.1"/>
    <property type="molecule type" value="Genomic_DNA"/>
</dbReference>
<protein>
    <submittedName>
        <fullName evidence="2">Uncharacterized protein</fullName>
    </submittedName>
</protein>
<evidence type="ECO:0000256" key="1">
    <source>
        <dbReference type="SAM" id="MobiDB-lite"/>
    </source>
</evidence>
<accession>A0AAD5LZI3</accession>
<keyword evidence="3" id="KW-1185">Reference proteome</keyword>
<feature type="region of interest" description="Disordered" evidence="1">
    <location>
        <begin position="82"/>
        <end position="134"/>
    </location>
</feature>
<reference evidence="2" key="1">
    <citation type="submission" date="2021-12" db="EMBL/GenBank/DDBJ databases">
        <title>Prjna785345.</title>
        <authorList>
            <person name="Rujirawat T."/>
            <person name="Krajaejun T."/>
        </authorList>
    </citation>
    <scope>NUCLEOTIDE SEQUENCE</scope>
    <source>
        <strain evidence="2">Pi057C3</strain>
    </source>
</reference>